<evidence type="ECO:0000313" key="4">
    <source>
        <dbReference type="Proteomes" id="UP000006671"/>
    </source>
</evidence>
<reference evidence="3 4" key="1">
    <citation type="journal article" date="2010" name="Cell">
        <title>The genome of Naegleria gruberi illuminates early eukaryotic versatility.</title>
        <authorList>
            <person name="Fritz-Laylin L.K."/>
            <person name="Prochnik S.E."/>
            <person name="Ginger M.L."/>
            <person name="Dacks J.B."/>
            <person name="Carpenter M.L."/>
            <person name="Field M.C."/>
            <person name="Kuo A."/>
            <person name="Paredez A."/>
            <person name="Chapman J."/>
            <person name="Pham J."/>
            <person name="Shu S."/>
            <person name="Neupane R."/>
            <person name="Cipriano M."/>
            <person name="Mancuso J."/>
            <person name="Tu H."/>
            <person name="Salamov A."/>
            <person name="Lindquist E."/>
            <person name="Shapiro H."/>
            <person name="Lucas S."/>
            <person name="Grigoriev I.V."/>
            <person name="Cande W.Z."/>
            <person name="Fulton C."/>
            <person name="Rokhsar D.S."/>
            <person name="Dawson S.C."/>
        </authorList>
    </citation>
    <scope>NUCLEOTIDE SEQUENCE [LARGE SCALE GENOMIC DNA]</scope>
    <source>
        <strain evidence="3 4">NEG-M</strain>
    </source>
</reference>
<evidence type="ECO:0000313" key="3">
    <source>
        <dbReference type="EMBL" id="EFC50879.1"/>
    </source>
</evidence>
<dbReference type="EMBL" id="GG738845">
    <property type="protein sequence ID" value="EFC50879.1"/>
    <property type="molecule type" value="Genomic_DNA"/>
</dbReference>
<gene>
    <name evidence="3" type="ORF">NAEGRDRAFT_56563</name>
</gene>
<feature type="region of interest" description="Disordered" evidence="2">
    <location>
        <begin position="88"/>
        <end position="116"/>
    </location>
</feature>
<evidence type="ECO:0000256" key="1">
    <source>
        <dbReference type="SAM" id="Coils"/>
    </source>
</evidence>
<dbReference type="Proteomes" id="UP000006671">
    <property type="component" value="Unassembled WGS sequence"/>
</dbReference>
<keyword evidence="4" id="KW-1185">Reference proteome</keyword>
<dbReference type="AlphaFoldDB" id="D2UX74"/>
<dbReference type="OrthoDB" id="10471477at2759"/>
<proteinExistence type="predicted"/>
<feature type="region of interest" description="Disordered" evidence="2">
    <location>
        <begin position="147"/>
        <end position="177"/>
    </location>
</feature>
<feature type="coiled-coil region" evidence="1">
    <location>
        <begin position="331"/>
        <end position="358"/>
    </location>
</feature>
<protein>
    <submittedName>
        <fullName evidence="3">Uncharacterized protein</fullName>
    </submittedName>
</protein>
<sequence>MGRNMQRGLLRRGKNRKELEKSRKAASTKKAQRLENIGIMASKDVDESARVYEEQFEKGLNKPIKGREDRYVSNKNKAIMDFIAQSKNAPPASTTTTNNASTTKKRRLNIDNGNGPIVEKSAKQRKVEKNTSAVFASNVEVVTSTDGSTVTNRSTTATANSVNNGSSDDGTVRRQNAGKSMNVFTNTRGALVTAIKTGNLDLVPESLKGLSTLPNETTKAKLKKKVYFKMKKEKEALKKLKKKLAQETALDKSKVKKHKMKNAKFEDLDEFLDEKEYGKNERKRNETLLSLGKDEVADEVGYDSEDLMEEKRDEVAFGEVAQEPPRLSKLRGNLEKKIKEKKEEDIALEKQREAERQRVVENYNRNKLIRQQQKESGVAPTEQKQMLEKLKMLATLRGMENE</sequence>
<dbReference type="RefSeq" id="XP_002683623.1">
    <property type="nucleotide sequence ID" value="XM_002683577.1"/>
</dbReference>
<dbReference type="KEGG" id="ngr:NAEGRDRAFT_56563"/>
<evidence type="ECO:0000256" key="2">
    <source>
        <dbReference type="SAM" id="MobiDB-lite"/>
    </source>
</evidence>
<organism evidence="4">
    <name type="scientific">Naegleria gruberi</name>
    <name type="common">Amoeba</name>
    <dbReference type="NCBI Taxonomy" id="5762"/>
    <lineage>
        <taxon>Eukaryota</taxon>
        <taxon>Discoba</taxon>
        <taxon>Heterolobosea</taxon>
        <taxon>Tetramitia</taxon>
        <taxon>Eutetramitia</taxon>
        <taxon>Vahlkampfiidae</taxon>
        <taxon>Naegleria</taxon>
    </lineage>
</organism>
<dbReference type="VEuPathDB" id="AmoebaDB:NAEGRDRAFT_56563"/>
<accession>D2UX74</accession>
<name>D2UX74_NAEGR</name>
<dbReference type="InParanoid" id="D2UX74"/>
<feature type="region of interest" description="Disordered" evidence="2">
    <location>
        <begin position="1"/>
        <end position="30"/>
    </location>
</feature>
<feature type="compositionally biased region" description="Low complexity" evidence="2">
    <location>
        <begin position="88"/>
        <end position="102"/>
    </location>
</feature>
<keyword evidence="1" id="KW-0175">Coiled coil</keyword>
<dbReference type="GeneID" id="8863695"/>